<dbReference type="AlphaFoldDB" id="A0A0A0CXN1"/>
<dbReference type="InterPro" id="IPR051679">
    <property type="entry name" value="DASS-Related_Transporters"/>
</dbReference>
<dbReference type="SUPFAM" id="SSF116726">
    <property type="entry name" value="TrkA C-terminal domain-like"/>
    <property type="match status" value="2"/>
</dbReference>
<keyword evidence="3 7" id="KW-0812">Transmembrane</keyword>
<evidence type="ECO:0000313" key="9">
    <source>
        <dbReference type="EMBL" id="KGM30549.1"/>
    </source>
</evidence>
<gene>
    <name evidence="9" type="ORF">P409_32360</name>
</gene>
<dbReference type="PROSITE" id="PS51202">
    <property type="entry name" value="RCK_C"/>
    <property type="match status" value="2"/>
</dbReference>
<comment type="subcellular location">
    <subcellularLocation>
        <location evidence="1">Membrane</location>
        <topology evidence="1">Multi-pass membrane protein</topology>
    </subcellularLocation>
</comment>
<organism evidence="9 10">
    <name type="scientific">Inquilinus limosus MP06</name>
    <dbReference type="NCBI Taxonomy" id="1398085"/>
    <lineage>
        <taxon>Bacteria</taxon>
        <taxon>Pseudomonadati</taxon>
        <taxon>Pseudomonadota</taxon>
        <taxon>Alphaproteobacteria</taxon>
        <taxon>Rhodospirillales</taxon>
        <taxon>Rhodospirillaceae</taxon>
        <taxon>Inquilinus</taxon>
    </lineage>
</organism>
<sequence>MTQDQIAIVALLAGALALFVWNRIRFDLVAVGALLAAVLLGLVKAEDAFAGFGNPAVVTVAAVLVIGRALALSGAVDRMVAALARVADGRFAQMAVLCGFGALISAFMNNVGALALVLPVAIQGARKSGYSPSAILMPLSFATLLGGTVTLIGTPPNLLISAFREKAVGEPFHLFDFAPVGLALTVAGLAYMLLLGWRLIPSSRRGRKAEEESFEISRYATEVEVTQKSRMAGRSVMAFEEAQKGRIVVLGLVRGQRRVAGLIRLEHLAPGDLLMVQADTQALEQALGDGDIVLAAERPPEAGGLGSLVTAEAVVPANAWIRGSSPADLDLRRRHGVNLLAVSRHGHPVKQRLRDIAIEAGDVLLLQGDADTLPDTLQALGCLPLAQRRLTLRSRNLWLPLALFVTAIVATATGAVDATIAFALAVMGMLAVRAIPLRDLYTSIDWPVVVLLGAMIPVGGALETTGTAQLMADGIAALARDLPPHLVLAVVLAATMAVTPMLNNAATVVIMAPIVIGIAQQLGLSPDPFLIAVAIGASCDFLTPFGHQNNTLIMGPGGYEVSDFWRVGLPLDAVIITVSVLLIPIVWPFTA</sequence>
<comment type="caution">
    <text evidence="9">The sequence shown here is derived from an EMBL/GenBank/DDBJ whole genome shotgun (WGS) entry which is preliminary data.</text>
</comment>
<dbReference type="InterPro" id="IPR006037">
    <property type="entry name" value="RCK_C"/>
</dbReference>
<dbReference type="GO" id="GO:0008324">
    <property type="term" value="F:monoatomic cation transmembrane transporter activity"/>
    <property type="evidence" value="ECO:0007669"/>
    <property type="project" value="InterPro"/>
</dbReference>
<keyword evidence="6 7" id="KW-0472">Membrane</keyword>
<keyword evidence="2" id="KW-0813">Transport</keyword>
<evidence type="ECO:0000313" key="10">
    <source>
        <dbReference type="Proteomes" id="UP000029995"/>
    </source>
</evidence>
<feature type="transmembrane region" description="Helical" evidence="7">
    <location>
        <begin position="397"/>
        <end position="414"/>
    </location>
</feature>
<evidence type="ECO:0000256" key="6">
    <source>
        <dbReference type="ARBA" id="ARBA00023136"/>
    </source>
</evidence>
<feature type="transmembrane region" description="Helical" evidence="7">
    <location>
        <begin position="420"/>
        <end position="437"/>
    </location>
</feature>
<dbReference type="InterPro" id="IPR004680">
    <property type="entry name" value="Cit_transptr-like_dom"/>
</dbReference>
<feature type="domain" description="RCK C-terminal" evidence="8">
    <location>
        <begin position="207"/>
        <end position="292"/>
    </location>
</feature>
<feature type="transmembrane region" description="Helical" evidence="7">
    <location>
        <begin position="444"/>
        <end position="462"/>
    </location>
</feature>
<dbReference type="Proteomes" id="UP000029995">
    <property type="component" value="Unassembled WGS sequence"/>
</dbReference>
<evidence type="ECO:0000259" key="8">
    <source>
        <dbReference type="PROSITE" id="PS51202"/>
    </source>
</evidence>
<protein>
    <recommendedName>
        <fullName evidence="8">RCK C-terminal domain-containing protein</fullName>
    </recommendedName>
</protein>
<evidence type="ECO:0000256" key="4">
    <source>
        <dbReference type="ARBA" id="ARBA00022737"/>
    </source>
</evidence>
<feature type="transmembrane region" description="Helical" evidence="7">
    <location>
        <begin position="482"/>
        <end position="498"/>
    </location>
</feature>
<evidence type="ECO:0000256" key="3">
    <source>
        <dbReference type="ARBA" id="ARBA00022692"/>
    </source>
</evidence>
<dbReference type="EMBL" id="JANX01000788">
    <property type="protein sequence ID" value="KGM30549.1"/>
    <property type="molecule type" value="Genomic_DNA"/>
</dbReference>
<dbReference type="Pfam" id="PF02080">
    <property type="entry name" value="TrkA_C"/>
    <property type="match status" value="1"/>
</dbReference>
<dbReference type="OrthoDB" id="9809303at2"/>
<evidence type="ECO:0000256" key="7">
    <source>
        <dbReference type="SAM" id="Phobius"/>
    </source>
</evidence>
<feature type="transmembrane region" description="Helical" evidence="7">
    <location>
        <begin position="91"/>
        <end position="122"/>
    </location>
</feature>
<dbReference type="GO" id="GO:0005886">
    <property type="term" value="C:plasma membrane"/>
    <property type="evidence" value="ECO:0007669"/>
    <property type="project" value="TreeGrafter"/>
</dbReference>
<feature type="transmembrane region" description="Helical" evidence="7">
    <location>
        <begin position="567"/>
        <end position="587"/>
    </location>
</feature>
<dbReference type="GO" id="GO:0006813">
    <property type="term" value="P:potassium ion transport"/>
    <property type="evidence" value="ECO:0007669"/>
    <property type="project" value="InterPro"/>
</dbReference>
<feature type="transmembrane region" description="Helical" evidence="7">
    <location>
        <begin position="174"/>
        <end position="197"/>
    </location>
</feature>
<dbReference type="RefSeq" id="WP_034848302.1">
    <property type="nucleotide sequence ID" value="NZ_JANX01000788.1"/>
</dbReference>
<reference evidence="9 10" key="1">
    <citation type="submission" date="2014-01" db="EMBL/GenBank/DDBJ databases">
        <title>Genome sequence determination for a cystic fibrosis isolate, Inquilinus limosus.</title>
        <authorList>
            <person name="Pino M."/>
            <person name="Di Conza J."/>
            <person name="Gutkind G."/>
        </authorList>
    </citation>
    <scope>NUCLEOTIDE SEQUENCE [LARGE SCALE GENOMIC DNA]</scope>
    <source>
        <strain evidence="9 10">MP06</strain>
    </source>
</reference>
<evidence type="ECO:0000256" key="2">
    <source>
        <dbReference type="ARBA" id="ARBA00022448"/>
    </source>
</evidence>
<accession>A0A0A0CXN1</accession>
<keyword evidence="4" id="KW-0677">Repeat</keyword>
<evidence type="ECO:0000256" key="1">
    <source>
        <dbReference type="ARBA" id="ARBA00004141"/>
    </source>
</evidence>
<dbReference type="InterPro" id="IPR036721">
    <property type="entry name" value="RCK_C_sf"/>
</dbReference>
<dbReference type="PANTHER" id="PTHR43652:SF2">
    <property type="entry name" value="BASIC AMINO ACID ANTIPORTER YFCC-RELATED"/>
    <property type="match status" value="1"/>
</dbReference>
<proteinExistence type="predicted"/>
<dbReference type="Gene3D" id="3.30.70.1450">
    <property type="entry name" value="Regulator of K+ conductance, C-terminal domain"/>
    <property type="match status" value="2"/>
</dbReference>
<evidence type="ECO:0000256" key="5">
    <source>
        <dbReference type="ARBA" id="ARBA00022989"/>
    </source>
</evidence>
<feature type="transmembrane region" description="Helical" evidence="7">
    <location>
        <begin position="52"/>
        <end position="71"/>
    </location>
</feature>
<feature type="transmembrane region" description="Helical" evidence="7">
    <location>
        <begin position="27"/>
        <end position="45"/>
    </location>
</feature>
<feature type="transmembrane region" description="Helical" evidence="7">
    <location>
        <begin position="134"/>
        <end position="154"/>
    </location>
</feature>
<feature type="domain" description="RCK C-terminal" evidence="8">
    <location>
        <begin position="298"/>
        <end position="383"/>
    </location>
</feature>
<keyword evidence="5 7" id="KW-1133">Transmembrane helix</keyword>
<name>A0A0A0CXN1_9PROT</name>
<dbReference type="PANTHER" id="PTHR43652">
    <property type="entry name" value="BASIC AMINO ACID ANTIPORTER YFCC-RELATED"/>
    <property type="match status" value="1"/>
</dbReference>
<dbReference type="Pfam" id="PF03600">
    <property type="entry name" value="CitMHS"/>
    <property type="match status" value="1"/>
</dbReference>